<evidence type="ECO:0000313" key="2">
    <source>
        <dbReference type="EMBL" id="BBX52746.1"/>
    </source>
</evidence>
<evidence type="ECO:0000313" key="3">
    <source>
        <dbReference type="Proteomes" id="UP000466785"/>
    </source>
</evidence>
<proteinExistence type="predicted"/>
<protein>
    <submittedName>
        <fullName evidence="2">Uncharacterized protein</fullName>
    </submittedName>
</protein>
<dbReference type="Proteomes" id="UP000466785">
    <property type="component" value="Chromosome"/>
</dbReference>
<dbReference type="RefSeq" id="WP_163672010.1">
    <property type="nucleotide sequence ID" value="NZ_AP022570.1"/>
</dbReference>
<evidence type="ECO:0000256" key="1">
    <source>
        <dbReference type="SAM" id="MobiDB-lite"/>
    </source>
</evidence>
<dbReference type="AlphaFoldDB" id="A0A6N4VAU5"/>
<feature type="compositionally biased region" description="Pro residues" evidence="1">
    <location>
        <begin position="1"/>
        <end position="12"/>
    </location>
</feature>
<dbReference type="EMBL" id="AP022570">
    <property type="protein sequence ID" value="BBX52746.1"/>
    <property type="molecule type" value="Genomic_DNA"/>
</dbReference>
<dbReference type="KEGG" id="mpof:MPOR_37720"/>
<sequence>MPGGPPRRPATPDPLGHAQHTSGILERARKIVADSISTRQRTEVEVLRLSALLADERHDQPASPQYESPLRIWLAPRGDPSRLAREHTQLTDADCCDETLKGLPIIGIHQRD</sequence>
<gene>
    <name evidence="2" type="ORF">MPOR_37720</name>
</gene>
<name>A0A6N4VAU5_9MYCO</name>
<keyword evidence="3" id="KW-1185">Reference proteome</keyword>
<reference evidence="2 3" key="1">
    <citation type="journal article" date="2019" name="Emerg. Microbes Infect.">
        <title>Comprehensive subspecies identification of 175 nontuberculous mycobacteria species based on 7547 genomic profiles.</title>
        <authorList>
            <person name="Matsumoto Y."/>
            <person name="Kinjo T."/>
            <person name="Motooka D."/>
            <person name="Nabeya D."/>
            <person name="Jung N."/>
            <person name="Uechi K."/>
            <person name="Horii T."/>
            <person name="Iida T."/>
            <person name="Fujita J."/>
            <person name="Nakamura S."/>
        </authorList>
    </citation>
    <scope>NUCLEOTIDE SEQUENCE [LARGE SCALE GENOMIC DNA]</scope>
    <source>
        <strain evidence="2 3">JCM 12603</strain>
    </source>
</reference>
<feature type="region of interest" description="Disordered" evidence="1">
    <location>
        <begin position="1"/>
        <end position="21"/>
    </location>
</feature>
<accession>A0A6N4VAU5</accession>
<organism evidence="2 3">
    <name type="scientific">Mycolicibacterium poriferae</name>
    <dbReference type="NCBI Taxonomy" id="39694"/>
    <lineage>
        <taxon>Bacteria</taxon>
        <taxon>Bacillati</taxon>
        <taxon>Actinomycetota</taxon>
        <taxon>Actinomycetes</taxon>
        <taxon>Mycobacteriales</taxon>
        <taxon>Mycobacteriaceae</taxon>
        <taxon>Mycolicibacterium</taxon>
    </lineage>
</organism>